<evidence type="ECO:0000256" key="9">
    <source>
        <dbReference type="RuleBase" id="RU003567"/>
    </source>
</evidence>
<evidence type="ECO:0000256" key="8">
    <source>
        <dbReference type="PROSITE-ProRule" id="PRU10086"/>
    </source>
</evidence>
<name>A0A074KX04_9BACT</name>
<dbReference type="STRING" id="1048983.EL17_07200"/>
<dbReference type="GO" id="GO:0004252">
    <property type="term" value="F:serine-type endopeptidase activity"/>
    <property type="evidence" value="ECO:0007669"/>
    <property type="project" value="UniProtKB-UniRule"/>
</dbReference>
<gene>
    <name evidence="7" type="primary">clpP</name>
    <name evidence="10" type="ORF">EL17_07200</name>
</gene>
<dbReference type="PRINTS" id="PR00127">
    <property type="entry name" value="CLPPROTEASEP"/>
</dbReference>
<dbReference type="PANTHER" id="PTHR10381">
    <property type="entry name" value="ATP-DEPENDENT CLP PROTEASE PROTEOLYTIC SUBUNIT"/>
    <property type="match status" value="1"/>
</dbReference>
<evidence type="ECO:0000256" key="2">
    <source>
        <dbReference type="ARBA" id="ARBA00022490"/>
    </source>
</evidence>
<dbReference type="SUPFAM" id="SSF52096">
    <property type="entry name" value="ClpP/crotonase"/>
    <property type="match status" value="1"/>
</dbReference>
<feature type="active site" evidence="7 8">
    <location>
        <position position="156"/>
    </location>
</feature>
<feature type="active site" description="Nucleophile" evidence="7">
    <location>
        <position position="131"/>
    </location>
</feature>
<evidence type="ECO:0000313" key="11">
    <source>
        <dbReference type="Proteomes" id="UP000027821"/>
    </source>
</evidence>
<comment type="similarity">
    <text evidence="1 7 9">Belongs to the peptidase S14 family.</text>
</comment>
<evidence type="ECO:0000256" key="7">
    <source>
        <dbReference type="HAMAP-Rule" id="MF_00444"/>
    </source>
</evidence>
<keyword evidence="4 7" id="KW-0378">Hydrolase</keyword>
<comment type="subunit">
    <text evidence="7">Fourteen ClpP subunits assemble into 2 heptameric rings which stack back to back to give a disk-like structure with a central cavity, resembling the structure of eukaryotic proteasomes.</text>
</comment>
<dbReference type="OrthoDB" id="9802800at2"/>
<dbReference type="InterPro" id="IPR033135">
    <property type="entry name" value="ClpP_His_AS"/>
</dbReference>
<dbReference type="RefSeq" id="WP_035072548.1">
    <property type="nucleotide sequence ID" value="NZ_JMIH01000015.1"/>
</dbReference>
<evidence type="ECO:0000256" key="5">
    <source>
        <dbReference type="ARBA" id="ARBA00022825"/>
    </source>
</evidence>
<proteinExistence type="inferred from homology"/>
<dbReference type="GO" id="GO:0009368">
    <property type="term" value="C:endopeptidase Clp complex"/>
    <property type="evidence" value="ECO:0007669"/>
    <property type="project" value="TreeGrafter"/>
</dbReference>
<evidence type="ECO:0000256" key="6">
    <source>
        <dbReference type="ARBA" id="ARBA00034021"/>
    </source>
</evidence>
<dbReference type="Gene3D" id="3.90.226.10">
    <property type="entry name" value="2-enoyl-CoA Hydratase, Chain A, domain 1"/>
    <property type="match status" value="1"/>
</dbReference>
<dbReference type="eggNOG" id="COG0740">
    <property type="taxonomic scope" value="Bacteria"/>
</dbReference>
<dbReference type="GO" id="GO:0005737">
    <property type="term" value="C:cytoplasm"/>
    <property type="evidence" value="ECO:0007669"/>
    <property type="project" value="UniProtKB-SubCell"/>
</dbReference>
<dbReference type="Proteomes" id="UP000027821">
    <property type="component" value="Unassembled WGS sequence"/>
</dbReference>
<evidence type="ECO:0000313" key="10">
    <source>
        <dbReference type="EMBL" id="KEO74516.1"/>
    </source>
</evidence>
<dbReference type="NCBIfam" id="NF001368">
    <property type="entry name" value="PRK00277.1"/>
    <property type="match status" value="1"/>
</dbReference>
<dbReference type="FunFam" id="3.90.226.10:FF:000002">
    <property type="entry name" value="ATP-dependent Clp protease proteolytic subunit"/>
    <property type="match status" value="1"/>
</dbReference>
<dbReference type="GO" id="GO:0006515">
    <property type="term" value="P:protein quality control for misfolded or incompletely synthesized proteins"/>
    <property type="evidence" value="ECO:0007669"/>
    <property type="project" value="TreeGrafter"/>
</dbReference>
<protein>
    <recommendedName>
        <fullName evidence="7 9">ATP-dependent Clp protease proteolytic subunit</fullName>
        <ecNumber evidence="7">3.4.21.92</ecNumber>
    </recommendedName>
    <alternativeName>
        <fullName evidence="7">Endopeptidase Clp</fullName>
    </alternativeName>
</protein>
<comment type="subcellular location">
    <subcellularLocation>
        <location evidence="7">Cytoplasm</location>
    </subcellularLocation>
</comment>
<dbReference type="CDD" id="cd07017">
    <property type="entry name" value="S14_ClpP_2"/>
    <property type="match status" value="1"/>
</dbReference>
<dbReference type="InterPro" id="IPR001907">
    <property type="entry name" value="ClpP"/>
</dbReference>
<sequence>MINKDFTTEEFRKYAIHNQGVSGTAFDQYTTHIENMTRSVIEERPQNFREIDVFSRLIMDRIIFLGTQVDDHIANIITAQLLFLESVDSKKDVLLYVNSPGGSVTAGLGIYDTMQYIGPDVATICTGIAASMGAVLLAGGAKDKRSALPHTRVMIHQPSGGMQGQSRDMEISLKLILSMRQELYEILAQHSGRTYEEIERDSDRDYWMKAHEAKEYGLIDEVLVKKQK</sequence>
<reference evidence="10 11" key="1">
    <citation type="submission" date="2014-04" db="EMBL/GenBank/DDBJ databases">
        <title>Characterization and application of a salt tolerant electro-active bacterium.</title>
        <authorList>
            <person name="Yang L."/>
            <person name="Wei S."/>
            <person name="Tay Q.X.M."/>
        </authorList>
    </citation>
    <scope>NUCLEOTIDE SEQUENCE [LARGE SCALE GENOMIC DNA]</scope>
    <source>
        <strain evidence="10 11">LY1</strain>
    </source>
</reference>
<dbReference type="HAMAP" id="MF_00444">
    <property type="entry name" value="ClpP"/>
    <property type="match status" value="1"/>
</dbReference>
<dbReference type="InterPro" id="IPR029045">
    <property type="entry name" value="ClpP/crotonase-like_dom_sf"/>
</dbReference>
<keyword evidence="2 7" id="KW-0963">Cytoplasm</keyword>
<dbReference type="AlphaFoldDB" id="A0A074KX04"/>
<evidence type="ECO:0000256" key="4">
    <source>
        <dbReference type="ARBA" id="ARBA00022801"/>
    </source>
</evidence>
<comment type="catalytic activity">
    <reaction evidence="6 7 8">
        <text>Hydrolysis of proteins to small peptides in the presence of ATP and magnesium. alpha-casein is the usual test substrate. In the absence of ATP, only oligopeptides shorter than five residues are hydrolyzed (such as succinyl-Leu-Tyr-|-NHMec, and Leu-Tyr-Leu-|-Tyr-Trp, in which cleavage of the -Tyr-|-Leu- and -Tyr-|-Trp bonds also occurs).</text>
        <dbReference type="EC" id="3.4.21.92"/>
    </reaction>
</comment>
<dbReference type="NCBIfam" id="NF009205">
    <property type="entry name" value="PRK12553.1"/>
    <property type="match status" value="1"/>
</dbReference>
<keyword evidence="3 7" id="KW-0645">Protease</keyword>
<evidence type="ECO:0000256" key="3">
    <source>
        <dbReference type="ARBA" id="ARBA00022670"/>
    </source>
</evidence>
<comment type="caution">
    <text evidence="10">The sequence shown here is derived from an EMBL/GenBank/DDBJ whole genome shotgun (WGS) entry which is preliminary data.</text>
</comment>
<dbReference type="GO" id="GO:0004176">
    <property type="term" value="F:ATP-dependent peptidase activity"/>
    <property type="evidence" value="ECO:0007669"/>
    <property type="project" value="InterPro"/>
</dbReference>
<keyword evidence="11" id="KW-1185">Reference proteome</keyword>
<dbReference type="EC" id="3.4.21.92" evidence="7"/>
<evidence type="ECO:0000256" key="1">
    <source>
        <dbReference type="ARBA" id="ARBA00007039"/>
    </source>
</evidence>
<dbReference type="EMBL" id="JMIH01000015">
    <property type="protein sequence ID" value="KEO74516.1"/>
    <property type="molecule type" value="Genomic_DNA"/>
</dbReference>
<dbReference type="GO" id="GO:0051117">
    <property type="term" value="F:ATPase binding"/>
    <property type="evidence" value="ECO:0007669"/>
    <property type="project" value="TreeGrafter"/>
</dbReference>
<organism evidence="10 11">
    <name type="scientific">Anditalea andensis</name>
    <dbReference type="NCBI Taxonomy" id="1048983"/>
    <lineage>
        <taxon>Bacteria</taxon>
        <taxon>Pseudomonadati</taxon>
        <taxon>Bacteroidota</taxon>
        <taxon>Cytophagia</taxon>
        <taxon>Cytophagales</taxon>
        <taxon>Cytophagaceae</taxon>
        <taxon>Anditalea</taxon>
    </lineage>
</organism>
<dbReference type="Pfam" id="PF00574">
    <property type="entry name" value="CLP_protease"/>
    <property type="match status" value="1"/>
</dbReference>
<comment type="function">
    <text evidence="7">Cleaves peptides in various proteins in a process that requires ATP hydrolysis. Has a chymotrypsin-like activity. Plays a major role in the degradation of misfolded proteins.</text>
</comment>
<dbReference type="PANTHER" id="PTHR10381:SF70">
    <property type="entry name" value="ATP-DEPENDENT CLP PROTEASE PROTEOLYTIC SUBUNIT"/>
    <property type="match status" value="1"/>
</dbReference>
<accession>A0A074KX04</accession>
<dbReference type="PROSITE" id="PS00382">
    <property type="entry name" value="CLP_PROTEASE_HIS"/>
    <property type="match status" value="1"/>
</dbReference>
<dbReference type="InterPro" id="IPR023562">
    <property type="entry name" value="ClpP/TepA"/>
</dbReference>
<keyword evidence="5 7" id="KW-0720">Serine protease</keyword>